<organism evidence="2 3">
    <name type="scientific">Mycena maculata</name>
    <dbReference type="NCBI Taxonomy" id="230809"/>
    <lineage>
        <taxon>Eukaryota</taxon>
        <taxon>Fungi</taxon>
        <taxon>Dikarya</taxon>
        <taxon>Basidiomycota</taxon>
        <taxon>Agaricomycotina</taxon>
        <taxon>Agaricomycetes</taxon>
        <taxon>Agaricomycetidae</taxon>
        <taxon>Agaricales</taxon>
        <taxon>Marasmiineae</taxon>
        <taxon>Mycenaceae</taxon>
        <taxon>Mycena</taxon>
    </lineage>
</organism>
<sequence length="137" mass="14756">MPRVTQTTSQKHRGTFNGRMEGQGSSNVTRACNLGGQDLAGVVYSDAPDDEVAGLDEQEGEGDEMEGLCRLLLHFRDPVLRNEDADLRVWSLGFVNCKCCEWVETLKPGMAALIMLVGGSSLRDSGLWGVGTGAQLP</sequence>
<dbReference type="EMBL" id="JARJLG010000085">
    <property type="protein sequence ID" value="KAJ7749571.1"/>
    <property type="molecule type" value="Genomic_DNA"/>
</dbReference>
<reference evidence="2" key="1">
    <citation type="submission" date="2023-03" db="EMBL/GenBank/DDBJ databases">
        <title>Massive genome expansion in bonnet fungi (Mycena s.s.) driven by repeated elements and novel gene families across ecological guilds.</title>
        <authorList>
            <consortium name="Lawrence Berkeley National Laboratory"/>
            <person name="Harder C.B."/>
            <person name="Miyauchi S."/>
            <person name="Viragh M."/>
            <person name="Kuo A."/>
            <person name="Thoen E."/>
            <person name="Andreopoulos B."/>
            <person name="Lu D."/>
            <person name="Skrede I."/>
            <person name="Drula E."/>
            <person name="Henrissat B."/>
            <person name="Morin E."/>
            <person name="Kohler A."/>
            <person name="Barry K."/>
            <person name="LaButti K."/>
            <person name="Morin E."/>
            <person name="Salamov A."/>
            <person name="Lipzen A."/>
            <person name="Mereny Z."/>
            <person name="Hegedus B."/>
            <person name="Baldrian P."/>
            <person name="Stursova M."/>
            <person name="Weitz H."/>
            <person name="Taylor A."/>
            <person name="Grigoriev I.V."/>
            <person name="Nagy L.G."/>
            <person name="Martin F."/>
            <person name="Kauserud H."/>
        </authorList>
    </citation>
    <scope>NUCLEOTIDE SEQUENCE</scope>
    <source>
        <strain evidence="2">CBHHK188m</strain>
    </source>
</reference>
<name>A0AAD7IVI0_9AGAR</name>
<accession>A0AAD7IVI0</accession>
<evidence type="ECO:0000313" key="2">
    <source>
        <dbReference type="EMBL" id="KAJ7749571.1"/>
    </source>
</evidence>
<evidence type="ECO:0000313" key="3">
    <source>
        <dbReference type="Proteomes" id="UP001215280"/>
    </source>
</evidence>
<keyword evidence="3" id="KW-1185">Reference proteome</keyword>
<evidence type="ECO:0000256" key="1">
    <source>
        <dbReference type="SAM" id="MobiDB-lite"/>
    </source>
</evidence>
<dbReference type="Proteomes" id="UP001215280">
    <property type="component" value="Unassembled WGS sequence"/>
</dbReference>
<gene>
    <name evidence="2" type="ORF">DFH07DRAFT_775404</name>
</gene>
<protein>
    <submittedName>
        <fullName evidence="2">Uncharacterized protein</fullName>
    </submittedName>
</protein>
<comment type="caution">
    <text evidence="2">The sequence shown here is derived from an EMBL/GenBank/DDBJ whole genome shotgun (WGS) entry which is preliminary data.</text>
</comment>
<proteinExistence type="predicted"/>
<dbReference type="AlphaFoldDB" id="A0AAD7IVI0"/>
<feature type="region of interest" description="Disordered" evidence="1">
    <location>
        <begin position="1"/>
        <end position="24"/>
    </location>
</feature>